<keyword evidence="4" id="KW-0472">Membrane</keyword>
<dbReference type="PROSITE" id="PS50887">
    <property type="entry name" value="GGDEF"/>
    <property type="match status" value="1"/>
</dbReference>
<protein>
    <recommendedName>
        <fullName evidence="2">diguanylate cyclase</fullName>
        <ecNumber evidence="2">2.7.7.65</ecNumber>
    </recommendedName>
</protein>
<gene>
    <name evidence="6" type="ORF">CBP51_10435</name>
</gene>
<dbReference type="Pfam" id="PF08448">
    <property type="entry name" value="PAS_4"/>
    <property type="match status" value="1"/>
</dbReference>
<feature type="transmembrane region" description="Helical" evidence="4">
    <location>
        <begin position="69"/>
        <end position="94"/>
    </location>
</feature>
<comment type="caution">
    <text evidence="6">The sequence shown here is derived from an EMBL/GenBank/DDBJ whole genome shotgun (WGS) entry which is preliminary data.</text>
</comment>
<dbReference type="GO" id="GO:1902201">
    <property type="term" value="P:negative regulation of bacterial-type flagellum-dependent cell motility"/>
    <property type="evidence" value="ECO:0007669"/>
    <property type="project" value="TreeGrafter"/>
</dbReference>
<evidence type="ECO:0000256" key="4">
    <source>
        <dbReference type="SAM" id="Phobius"/>
    </source>
</evidence>
<feature type="transmembrane region" description="Helical" evidence="4">
    <location>
        <begin position="152"/>
        <end position="174"/>
    </location>
</feature>
<dbReference type="InterPro" id="IPR000014">
    <property type="entry name" value="PAS"/>
</dbReference>
<feature type="domain" description="GGDEF" evidence="5">
    <location>
        <begin position="413"/>
        <end position="546"/>
    </location>
</feature>
<proteinExistence type="predicted"/>
<comment type="catalytic activity">
    <reaction evidence="3">
        <text>2 GTP = 3',3'-c-di-GMP + 2 diphosphate</text>
        <dbReference type="Rhea" id="RHEA:24898"/>
        <dbReference type="ChEBI" id="CHEBI:33019"/>
        <dbReference type="ChEBI" id="CHEBI:37565"/>
        <dbReference type="ChEBI" id="CHEBI:58805"/>
        <dbReference type="EC" id="2.7.7.65"/>
    </reaction>
</comment>
<evidence type="ECO:0000313" key="6">
    <source>
        <dbReference type="EMBL" id="OZY87370.1"/>
    </source>
</evidence>
<dbReference type="InterPro" id="IPR050469">
    <property type="entry name" value="Diguanylate_Cyclase"/>
</dbReference>
<feature type="transmembrane region" description="Helical" evidence="4">
    <location>
        <begin position="42"/>
        <end position="63"/>
    </location>
</feature>
<dbReference type="InterPro" id="IPR013656">
    <property type="entry name" value="PAS_4"/>
</dbReference>
<reference evidence="7" key="1">
    <citation type="submission" date="2017-05" db="EMBL/GenBank/DDBJ databases">
        <authorList>
            <person name="Barney B.M."/>
        </authorList>
    </citation>
    <scope>NUCLEOTIDE SEQUENCE [LARGE SCALE GENOMIC DNA]</scope>
    <source>
        <strain evidence="7">PSBB022</strain>
    </source>
</reference>
<dbReference type="Gene3D" id="3.30.70.270">
    <property type="match status" value="1"/>
</dbReference>
<evidence type="ECO:0000256" key="2">
    <source>
        <dbReference type="ARBA" id="ARBA00012528"/>
    </source>
</evidence>
<dbReference type="Pfam" id="PF16927">
    <property type="entry name" value="HisKA_7TM"/>
    <property type="match status" value="1"/>
</dbReference>
<dbReference type="InterPro" id="IPR035965">
    <property type="entry name" value="PAS-like_dom_sf"/>
</dbReference>
<evidence type="ECO:0000313" key="7">
    <source>
        <dbReference type="Proteomes" id="UP000216101"/>
    </source>
</evidence>
<dbReference type="RefSeq" id="WP_094984793.1">
    <property type="nucleotide sequence ID" value="NZ_NHNI01000001.1"/>
</dbReference>
<dbReference type="EC" id="2.7.7.65" evidence="2"/>
<dbReference type="SMART" id="SM00267">
    <property type="entry name" value="GGDEF"/>
    <property type="match status" value="1"/>
</dbReference>
<dbReference type="GO" id="GO:0052621">
    <property type="term" value="F:diguanylate cyclase activity"/>
    <property type="evidence" value="ECO:0007669"/>
    <property type="project" value="UniProtKB-EC"/>
</dbReference>
<evidence type="ECO:0000256" key="1">
    <source>
        <dbReference type="ARBA" id="ARBA00001946"/>
    </source>
</evidence>
<dbReference type="AlphaFoldDB" id="A0A266QC42"/>
<keyword evidence="4" id="KW-0812">Transmembrane</keyword>
<dbReference type="Pfam" id="PF00990">
    <property type="entry name" value="GGDEF"/>
    <property type="match status" value="1"/>
</dbReference>
<dbReference type="CDD" id="cd00130">
    <property type="entry name" value="PAS"/>
    <property type="match status" value="1"/>
</dbReference>
<dbReference type="InterPro" id="IPR029787">
    <property type="entry name" value="Nucleotide_cyclase"/>
</dbReference>
<keyword evidence="4" id="KW-1133">Transmembrane helix</keyword>
<dbReference type="SUPFAM" id="SSF55785">
    <property type="entry name" value="PYP-like sensor domain (PAS domain)"/>
    <property type="match status" value="1"/>
</dbReference>
<comment type="cofactor">
    <cofactor evidence="1">
        <name>Mg(2+)</name>
        <dbReference type="ChEBI" id="CHEBI:18420"/>
    </cofactor>
</comment>
<dbReference type="InterPro" id="IPR031621">
    <property type="entry name" value="HisKA_7TM"/>
</dbReference>
<dbReference type="Gene3D" id="3.30.450.20">
    <property type="entry name" value="PAS domain"/>
    <property type="match status" value="1"/>
</dbReference>
<dbReference type="InterPro" id="IPR043128">
    <property type="entry name" value="Rev_trsase/Diguanyl_cyclase"/>
</dbReference>
<organism evidence="6 7">
    <name type="scientific">Cellvibrio mixtus</name>
    <dbReference type="NCBI Taxonomy" id="39650"/>
    <lineage>
        <taxon>Bacteria</taxon>
        <taxon>Pseudomonadati</taxon>
        <taxon>Pseudomonadota</taxon>
        <taxon>Gammaproteobacteria</taxon>
        <taxon>Cellvibrionales</taxon>
        <taxon>Cellvibrionaceae</taxon>
        <taxon>Cellvibrio</taxon>
    </lineage>
</organism>
<dbReference type="GO" id="GO:0043709">
    <property type="term" value="P:cell adhesion involved in single-species biofilm formation"/>
    <property type="evidence" value="ECO:0007669"/>
    <property type="project" value="TreeGrafter"/>
</dbReference>
<dbReference type="SUPFAM" id="SSF55073">
    <property type="entry name" value="Nucleotide cyclase"/>
    <property type="match status" value="1"/>
</dbReference>
<sequence length="547" mass="61244">MSLSLESALSFPVIFTLCTCIGVGWLAHWVSGQRVFPGRVSFVLIHIACLWWMLTAALEMATIQPADKLFWGAMAWPGIVAAPTFWAVFLWQYVNSIHSLLPRAKLLMLMVMPLCCWILALTNPLHGLFYGADTAPISSEPGAPIRYHHGPLFYAAAVYVYFFMLFCIAVVIQAAMRSRGLHRRHYLAFAAVTAVPWTANISYVVFGRTIFGFDPTPFSFAFTLAAFAWLIVGVRLFDVLPVARHLLLEALLDPVLVIDPRQRVIEANPAALQLANFPANWQGRPLVEWPVVGEDLQQLLALQINDSEPQLLTLEDGDRYFELRVSAITRATRDGPLVLGHMLYLRDVTQRYLSELKLSEALAISEQRLKTITNLHELLREQALRDPLTGLYNRRYLDEFFMLAVARARRQSQPMALALIDLDHFKQLNDDHGHLIGDDVLKSVALFLVENLRASDVIFRIGGEEFLVILPEVDGADAHKRLGKLCSDFAAMPMETRKGGLPLTFSAGLAIWPQQGDTLDELILHADAALYKAKDAGRNCVYLALLP</sequence>
<dbReference type="Proteomes" id="UP000216101">
    <property type="component" value="Unassembled WGS sequence"/>
</dbReference>
<feature type="transmembrane region" description="Helical" evidence="4">
    <location>
        <begin position="12"/>
        <end position="30"/>
    </location>
</feature>
<evidence type="ECO:0000256" key="3">
    <source>
        <dbReference type="ARBA" id="ARBA00034247"/>
    </source>
</evidence>
<dbReference type="PANTHER" id="PTHR45138">
    <property type="entry name" value="REGULATORY COMPONENTS OF SENSORY TRANSDUCTION SYSTEM"/>
    <property type="match status" value="1"/>
</dbReference>
<dbReference type="InterPro" id="IPR000160">
    <property type="entry name" value="GGDEF_dom"/>
</dbReference>
<dbReference type="FunFam" id="3.30.70.270:FF:000001">
    <property type="entry name" value="Diguanylate cyclase domain protein"/>
    <property type="match status" value="1"/>
</dbReference>
<feature type="transmembrane region" description="Helical" evidence="4">
    <location>
        <begin position="186"/>
        <end position="206"/>
    </location>
</feature>
<evidence type="ECO:0000259" key="5">
    <source>
        <dbReference type="PROSITE" id="PS50887"/>
    </source>
</evidence>
<feature type="transmembrane region" description="Helical" evidence="4">
    <location>
        <begin position="106"/>
        <end position="132"/>
    </location>
</feature>
<dbReference type="GO" id="GO:0005886">
    <property type="term" value="C:plasma membrane"/>
    <property type="evidence" value="ECO:0007669"/>
    <property type="project" value="TreeGrafter"/>
</dbReference>
<name>A0A266QC42_9GAMM</name>
<keyword evidence="7" id="KW-1185">Reference proteome</keyword>
<accession>A0A266QC42</accession>
<feature type="transmembrane region" description="Helical" evidence="4">
    <location>
        <begin position="218"/>
        <end position="237"/>
    </location>
</feature>
<dbReference type="NCBIfam" id="TIGR00254">
    <property type="entry name" value="GGDEF"/>
    <property type="match status" value="1"/>
</dbReference>
<dbReference type="EMBL" id="NHNI01000001">
    <property type="protein sequence ID" value="OZY87370.1"/>
    <property type="molecule type" value="Genomic_DNA"/>
</dbReference>
<dbReference type="PANTHER" id="PTHR45138:SF9">
    <property type="entry name" value="DIGUANYLATE CYCLASE DGCM-RELATED"/>
    <property type="match status" value="1"/>
</dbReference>
<dbReference type="CDD" id="cd01949">
    <property type="entry name" value="GGDEF"/>
    <property type="match status" value="1"/>
</dbReference>